<feature type="transmembrane region" description="Helical" evidence="1">
    <location>
        <begin position="79"/>
        <end position="99"/>
    </location>
</feature>
<accession>A0ABS2DEN8</accession>
<dbReference type="PANTHER" id="PTHR37814">
    <property type="entry name" value="CONSERVED MEMBRANE PROTEIN"/>
    <property type="match status" value="1"/>
</dbReference>
<feature type="transmembrane region" description="Helical" evidence="1">
    <location>
        <begin position="176"/>
        <end position="195"/>
    </location>
</feature>
<keyword evidence="3" id="KW-1185">Reference proteome</keyword>
<keyword evidence="1" id="KW-0812">Transmembrane</keyword>
<feature type="transmembrane region" description="Helical" evidence="1">
    <location>
        <begin position="137"/>
        <end position="156"/>
    </location>
</feature>
<gene>
    <name evidence="2" type="ORF">JR050_04420</name>
</gene>
<dbReference type="RefSeq" id="WP_204202296.1">
    <property type="nucleotide sequence ID" value="NZ_JAFELM010000016.1"/>
</dbReference>
<name>A0ABS2DEN8_9BACI</name>
<feature type="transmembrane region" description="Helical" evidence="1">
    <location>
        <begin position="285"/>
        <end position="302"/>
    </location>
</feature>
<dbReference type="PANTHER" id="PTHR37814:SF1">
    <property type="entry name" value="MEMBRANE PROTEIN"/>
    <property type="match status" value="1"/>
</dbReference>
<evidence type="ECO:0000313" key="3">
    <source>
        <dbReference type="Proteomes" id="UP001518925"/>
    </source>
</evidence>
<organism evidence="2 3">
    <name type="scientific">Bacillus suaedaesalsae</name>
    <dbReference type="NCBI Taxonomy" id="2810349"/>
    <lineage>
        <taxon>Bacteria</taxon>
        <taxon>Bacillati</taxon>
        <taxon>Bacillota</taxon>
        <taxon>Bacilli</taxon>
        <taxon>Bacillales</taxon>
        <taxon>Bacillaceae</taxon>
        <taxon>Bacillus</taxon>
    </lineage>
</organism>
<feature type="transmembrane region" description="Helical" evidence="1">
    <location>
        <begin position="207"/>
        <end position="228"/>
    </location>
</feature>
<comment type="caution">
    <text evidence="2">The sequence shown here is derived from an EMBL/GenBank/DDBJ whole genome shotgun (WGS) entry which is preliminary data.</text>
</comment>
<feature type="transmembrane region" description="Helical" evidence="1">
    <location>
        <begin position="308"/>
        <end position="334"/>
    </location>
</feature>
<evidence type="ECO:0000313" key="2">
    <source>
        <dbReference type="EMBL" id="MBM6616924.1"/>
    </source>
</evidence>
<feature type="transmembrane region" description="Helical" evidence="1">
    <location>
        <begin position="248"/>
        <end position="273"/>
    </location>
</feature>
<feature type="transmembrane region" description="Helical" evidence="1">
    <location>
        <begin position="38"/>
        <end position="58"/>
    </location>
</feature>
<keyword evidence="1" id="KW-0472">Membrane</keyword>
<evidence type="ECO:0000256" key="1">
    <source>
        <dbReference type="SAM" id="Phobius"/>
    </source>
</evidence>
<dbReference type="Proteomes" id="UP001518925">
    <property type="component" value="Unassembled WGS sequence"/>
</dbReference>
<evidence type="ECO:0008006" key="4">
    <source>
        <dbReference type="Google" id="ProtNLM"/>
    </source>
</evidence>
<feature type="transmembrane region" description="Helical" evidence="1">
    <location>
        <begin position="111"/>
        <end position="130"/>
    </location>
</feature>
<protein>
    <recommendedName>
        <fullName evidence="4">Membrane protein YkvI</fullName>
    </recommendedName>
</protein>
<sequence>MLKSGIKWMFIILGAMIGAGYASGRELWQFFGEESGLAIIIFTVLFIISSYIVMKIGYEEKTEHFLPILQKLVGKKIATYYDVIIIFYLFTTTVIMLAGGGSTGELFHIPYTLGILFISAILVIVFIWNIKGLVSLNYILIPILVVGLTVTLLFFISNGHSILSFRDWNKQSNWPSSFTFTALNVLSLIAVIGAIGKEIKNKGEAWIASIGSGLILGGVSFIYNEVLIEVSSELVLYDIPLFAIIKDFPYSAIILMSILLWLAVVSTAASGLFGLTARIREYIKLPLWLTALLLLVIIVPLTKLGFSFLIAVLYPIFAVLNLYLLVAIMVYPIANRYKWE</sequence>
<reference evidence="2 3" key="1">
    <citation type="submission" date="2021-02" db="EMBL/GenBank/DDBJ databases">
        <title>Bacillus sp. RD4P76, an endophyte from a halophyte.</title>
        <authorList>
            <person name="Sun J.-Q."/>
        </authorList>
    </citation>
    <scope>NUCLEOTIDE SEQUENCE [LARGE SCALE GENOMIC DNA]</scope>
    <source>
        <strain evidence="2 3">RD4P76</strain>
    </source>
</reference>
<dbReference type="InterPro" id="IPR038728">
    <property type="entry name" value="YkvI-like"/>
</dbReference>
<dbReference type="EMBL" id="JAFELM010000016">
    <property type="protein sequence ID" value="MBM6616924.1"/>
    <property type="molecule type" value="Genomic_DNA"/>
</dbReference>
<keyword evidence="1" id="KW-1133">Transmembrane helix</keyword>
<proteinExistence type="predicted"/>